<protein>
    <submittedName>
        <fullName evidence="2">Uncharacterized protein</fullName>
    </submittedName>
</protein>
<feature type="compositionally biased region" description="Basic and acidic residues" evidence="1">
    <location>
        <begin position="41"/>
        <end position="53"/>
    </location>
</feature>
<keyword evidence="3" id="KW-1185">Reference proteome</keyword>
<dbReference type="EMBL" id="BMFV01000023">
    <property type="protein sequence ID" value="GGH84667.1"/>
    <property type="molecule type" value="Genomic_DNA"/>
</dbReference>
<sequence length="53" mass="6039">MEEQKRRPNKQKKDDMNKIPANKGALPSKGWSGGTKAAPEQAKERRYEQNPSK</sequence>
<proteinExistence type="predicted"/>
<evidence type="ECO:0000313" key="2">
    <source>
        <dbReference type="EMBL" id="GGH84667.1"/>
    </source>
</evidence>
<gene>
    <name evidence="2" type="ORF">GCM10007096_28270</name>
</gene>
<reference evidence="2" key="2">
    <citation type="submission" date="2020-09" db="EMBL/GenBank/DDBJ databases">
        <authorList>
            <person name="Sun Q."/>
            <person name="Zhou Y."/>
        </authorList>
    </citation>
    <scope>NUCLEOTIDE SEQUENCE</scope>
    <source>
        <strain evidence="2">CGMCC 1.12777</strain>
    </source>
</reference>
<dbReference type="AlphaFoldDB" id="A0A8J2ZXL6"/>
<evidence type="ECO:0000256" key="1">
    <source>
        <dbReference type="SAM" id="MobiDB-lite"/>
    </source>
</evidence>
<organism evidence="2 3">
    <name type="scientific">Pullulanibacillus pueri</name>
    <dbReference type="NCBI Taxonomy" id="1437324"/>
    <lineage>
        <taxon>Bacteria</taxon>
        <taxon>Bacillati</taxon>
        <taxon>Bacillota</taxon>
        <taxon>Bacilli</taxon>
        <taxon>Bacillales</taxon>
        <taxon>Sporolactobacillaceae</taxon>
        <taxon>Pullulanibacillus</taxon>
    </lineage>
</organism>
<reference evidence="2" key="1">
    <citation type="journal article" date="2014" name="Int. J. Syst. Evol. Microbiol.">
        <title>Complete genome sequence of Corynebacterium casei LMG S-19264T (=DSM 44701T), isolated from a smear-ripened cheese.</title>
        <authorList>
            <consortium name="US DOE Joint Genome Institute (JGI-PGF)"/>
            <person name="Walter F."/>
            <person name="Albersmeier A."/>
            <person name="Kalinowski J."/>
            <person name="Ruckert C."/>
        </authorList>
    </citation>
    <scope>NUCLEOTIDE SEQUENCE</scope>
    <source>
        <strain evidence="2">CGMCC 1.12777</strain>
    </source>
</reference>
<feature type="region of interest" description="Disordered" evidence="1">
    <location>
        <begin position="1"/>
        <end position="53"/>
    </location>
</feature>
<evidence type="ECO:0000313" key="3">
    <source>
        <dbReference type="Proteomes" id="UP000656813"/>
    </source>
</evidence>
<name>A0A8J2ZXL6_9BACL</name>
<comment type="caution">
    <text evidence="2">The sequence shown here is derived from an EMBL/GenBank/DDBJ whole genome shotgun (WGS) entry which is preliminary data.</text>
</comment>
<accession>A0A8J2ZXL6</accession>
<dbReference type="Proteomes" id="UP000656813">
    <property type="component" value="Unassembled WGS sequence"/>
</dbReference>
<feature type="compositionally biased region" description="Basic and acidic residues" evidence="1">
    <location>
        <begin position="1"/>
        <end position="17"/>
    </location>
</feature>